<dbReference type="AlphaFoldDB" id="A0A371CAH0"/>
<dbReference type="PANTHER" id="PTHR19302">
    <property type="entry name" value="GAMMA TUBULIN COMPLEX PROTEIN"/>
    <property type="match status" value="1"/>
</dbReference>
<dbReference type="GO" id="GO:0031122">
    <property type="term" value="P:cytoplasmic microtubule organization"/>
    <property type="evidence" value="ECO:0007669"/>
    <property type="project" value="TreeGrafter"/>
</dbReference>
<dbReference type="InterPro" id="IPR040457">
    <property type="entry name" value="GCP_C"/>
</dbReference>
<evidence type="ECO:0000259" key="8">
    <source>
        <dbReference type="Pfam" id="PF17681"/>
    </source>
</evidence>
<dbReference type="Gene3D" id="1.20.120.1900">
    <property type="entry name" value="Gamma-tubulin complex, C-terminal domain"/>
    <property type="match status" value="1"/>
</dbReference>
<organism evidence="9 10">
    <name type="scientific">Yarrowia lipolytica</name>
    <name type="common">Candida lipolytica</name>
    <dbReference type="NCBI Taxonomy" id="4952"/>
    <lineage>
        <taxon>Eukaryota</taxon>
        <taxon>Fungi</taxon>
        <taxon>Dikarya</taxon>
        <taxon>Ascomycota</taxon>
        <taxon>Saccharomycotina</taxon>
        <taxon>Dipodascomycetes</taxon>
        <taxon>Dipodascales</taxon>
        <taxon>Dipodascales incertae sedis</taxon>
        <taxon>Yarrowia</taxon>
    </lineage>
</organism>
<feature type="domain" description="Gamma tubulin complex component C-terminal" evidence="7">
    <location>
        <begin position="450"/>
        <end position="750"/>
    </location>
</feature>
<evidence type="ECO:0000256" key="4">
    <source>
        <dbReference type="ARBA" id="ARBA00022701"/>
    </source>
</evidence>
<evidence type="ECO:0000256" key="1">
    <source>
        <dbReference type="ARBA" id="ARBA00004245"/>
    </source>
</evidence>
<sequence length="754" mass="86070">MDHRDALDWLLNEILPRDPVLSLADYDEILNHVHDMVWAGHTNGPEYDEVLLRVQRAAPEYLPGVNNFLNVISVLLEQFGNGPALVDPLERLKDRLQGGGLSVLEEVLGEINGDHKKTQNQQQQQQQQQQKQQQAAKMSRDNTSTTMDPLQDPWSTPLLLDVPYIIQGLHTKSYEWTAEGIEMDKNMPIQLVSLVSEALEPALLYRQIREYLDTPTSGLTAQALKGVVEQELRNYLGVVSVLESEIRNKGDVTLRRCVLLLKEATLALRVLFGLLRDCSGLLGGQILSVVYKLTFDGEETVSKFASRILILISASWNGILRQWLSHGVLNDPYGDFFVTFRTSESDAEYQELIRQGKGGDRSGLFTFDKSNIPEYIPEKVAKQIFATGKSLYFVRVDCGLANWVERRKVELTAEEITDLRVCGSLKKLVDSIYQEVVSYLNTVLRDKFHLDDHLQGIKSYLLIGQGDFFQTLLDNISPTLARPSNTLFRHDLTSALEASIRESNARFDKEWVLRNLDARILELGHGALGWDVFTLEYHLQPPLEGILMGSMEKKSYLRIFNFLWRIKRVSHALNNGWRRMRIQSFANPQNSLSTIWPSLRLAMAQMIHFINELQYYIIFEVIETSWTKLQHKLVTQVTVDELQNLHQQFLQDIMSKGLLHTDNLVADLHSLLKHAIKMSGLVDGVFEIQYQILTGADGDYDDRLETLSEQIALVQRGFEQGVVSLLRVLRTVRDEDVQFLTTRLDFNGYYHSSV</sequence>
<dbReference type="GO" id="GO:0005874">
    <property type="term" value="C:microtubule"/>
    <property type="evidence" value="ECO:0007669"/>
    <property type="project" value="UniProtKB-KW"/>
</dbReference>
<name>A0A371CAH0_YARLL</name>
<evidence type="ECO:0000313" key="10">
    <source>
        <dbReference type="Proteomes" id="UP000256601"/>
    </source>
</evidence>
<reference evidence="9 10" key="1">
    <citation type="submission" date="2018-07" db="EMBL/GenBank/DDBJ databases">
        <title>Draft Genome Assemblies for Five Robust Yarrowia lipolytica Strains Exhibiting High Lipid Production and Pentose Sugar Utilization and Sugar Alcohol Secretion from Undetoxified Lignocellulosic Biomass Hydrolysates.</title>
        <authorList>
            <consortium name="DOE Joint Genome Institute"/>
            <person name="Walker C."/>
            <person name="Ryu S."/>
            <person name="Na H."/>
            <person name="Zane M."/>
            <person name="LaButti K."/>
            <person name="Lipzen A."/>
            <person name="Haridas S."/>
            <person name="Barry K."/>
            <person name="Grigoriev I.V."/>
            <person name="Quarterman J."/>
            <person name="Slininger P."/>
            <person name="Dien B."/>
            <person name="Trinh C.T."/>
        </authorList>
    </citation>
    <scope>NUCLEOTIDE SEQUENCE [LARGE SCALE GENOMIC DNA]</scope>
    <source>
        <strain evidence="9 10">YB392</strain>
    </source>
</reference>
<feature type="domain" description="Gamma tubulin complex component protein N-terminal" evidence="8">
    <location>
        <begin position="161"/>
        <end position="447"/>
    </location>
</feature>
<dbReference type="Pfam" id="PF04130">
    <property type="entry name" value="GCP_C_terminal"/>
    <property type="match status" value="1"/>
</dbReference>
<dbReference type="GO" id="GO:0043015">
    <property type="term" value="F:gamma-tubulin binding"/>
    <property type="evidence" value="ECO:0007669"/>
    <property type="project" value="InterPro"/>
</dbReference>
<dbReference type="GO" id="GO:0000922">
    <property type="term" value="C:spindle pole"/>
    <property type="evidence" value="ECO:0007669"/>
    <property type="project" value="InterPro"/>
</dbReference>
<dbReference type="VEuPathDB" id="FungiDB:YALI1_C13560g"/>
<evidence type="ECO:0000256" key="5">
    <source>
        <dbReference type="ARBA" id="ARBA00023212"/>
    </source>
</evidence>
<feature type="compositionally biased region" description="Low complexity" evidence="6">
    <location>
        <begin position="119"/>
        <end position="134"/>
    </location>
</feature>
<dbReference type="InterPro" id="IPR041470">
    <property type="entry name" value="GCP_N"/>
</dbReference>
<dbReference type="VEuPathDB" id="FungiDB:YALI0_C09757g"/>
<comment type="subcellular location">
    <subcellularLocation>
        <location evidence="1">Cytoplasm</location>
        <location evidence="1">Cytoskeleton</location>
    </subcellularLocation>
</comment>
<dbReference type="GO" id="GO:0044732">
    <property type="term" value="C:mitotic spindle pole body"/>
    <property type="evidence" value="ECO:0007669"/>
    <property type="project" value="TreeGrafter"/>
</dbReference>
<dbReference type="FunFam" id="1.20.120.1900:FF:000003">
    <property type="entry name" value="Gamma-tubulin complex component"/>
    <property type="match status" value="1"/>
</dbReference>
<keyword evidence="4" id="KW-0493">Microtubule</keyword>
<comment type="similarity">
    <text evidence="2">Belongs to the TUBGCP family.</text>
</comment>
<dbReference type="GO" id="GO:0051225">
    <property type="term" value="P:spindle assembly"/>
    <property type="evidence" value="ECO:0007669"/>
    <property type="project" value="TreeGrafter"/>
</dbReference>
<evidence type="ECO:0000313" key="9">
    <source>
        <dbReference type="EMBL" id="RDW27255.1"/>
    </source>
</evidence>
<dbReference type="GO" id="GO:0007020">
    <property type="term" value="P:microtubule nucleation"/>
    <property type="evidence" value="ECO:0007669"/>
    <property type="project" value="InterPro"/>
</dbReference>
<evidence type="ECO:0000256" key="3">
    <source>
        <dbReference type="ARBA" id="ARBA00022490"/>
    </source>
</evidence>
<dbReference type="GO" id="GO:0000278">
    <property type="term" value="P:mitotic cell cycle"/>
    <property type="evidence" value="ECO:0007669"/>
    <property type="project" value="TreeGrafter"/>
</dbReference>
<dbReference type="Proteomes" id="UP000256601">
    <property type="component" value="Unassembled WGS sequence"/>
</dbReference>
<dbReference type="Pfam" id="PF17681">
    <property type="entry name" value="GCP_N_terminal"/>
    <property type="match status" value="1"/>
</dbReference>
<dbReference type="GO" id="GO:0000930">
    <property type="term" value="C:gamma-tubulin complex"/>
    <property type="evidence" value="ECO:0007669"/>
    <property type="project" value="TreeGrafter"/>
</dbReference>
<evidence type="ECO:0000259" key="7">
    <source>
        <dbReference type="Pfam" id="PF04130"/>
    </source>
</evidence>
<dbReference type="InterPro" id="IPR007259">
    <property type="entry name" value="GCP"/>
</dbReference>
<evidence type="ECO:0000256" key="6">
    <source>
        <dbReference type="SAM" id="MobiDB-lite"/>
    </source>
</evidence>
<keyword evidence="5" id="KW-0206">Cytoskeleton</keyword>
<dbReference type="PANTHER" id="PTHR19302:SF14">
    <property type="entry name" value="GAMMA-TUBULIN COMPLEX COMPONENT 3"/>
    <property type="match status" value="1"/>
</dbReference>
<keyword evidence="3" id="KW-0963">Cytoplasm</keyword>
<dbReference type="EMBL" id="KZ858965">
    <property type="protein sequence ID" value="RDW27255.1"/>
    <property type="molecule type" value="Genomic_DNA"/>
</dbReference>
<proteinExistence type="inferred from homology"/>
<protein>
    <submittedName>
        <fullName evidence="9">Spc98 family-domain-containing protein</fullName>
    </submittedName>
</protein>
<evidence type="ECO:0000256" key="2">
    <source>
        <dbReference type="ARBA" id="ARBA00010337"/>
    </source>
</evidence>
<feature type="region of interest" description="Disordered" evidence="6">
    <location>
        <begin position="115"/>
        <end position="152"/>
    </location>
</feature>
<accession>A0A371CAH0</accession>
<dbReference type="GO" id="GO:0051011">
    <property type="term" value="F:microtubule minus-end binding"/>
    <property type="evidence" value="ECO:0007669"/>
    <property type="project" value="TreeGrafter"/>
</dbReference>
<dbReference type="GO" id="GO:0051321">
    <property type="term" value="P:meiotic cell cycle"/>
    <property type="evidence" value="ECO:0007669"/>
    <property type="project" value="TreeGrafter"/>
</dbReference>
<gene>
    <name evidence="9" type="ORF">B0I71DRAFT_23482</name>
</gene>
<dbReference type="InterPro" id="IPR042241">
    <property type="entry name" value="GCP_C_sf"/>
</dbReference>